<keyword evidence="2" id="KW-1185">Reference proteome</keyword>
<gene>
    <name evidence="1" type="ORF">K4L44_15715</name>
</gene>
<evidence type="ECO:0000313" key="2">
    <source>
        <dbReference type="Proteomes" id="UP000826212"/>
    </source>
</evidence>
<organism evidence="1 2">
    <name type="scientific">Halosquirtibacter laminarini</name>
    <dbReference type="NCBI Taxonomy" id="3374600"/>
    <lineage>
        <taxon>Bacteria</taxon>
        <taxon>Pseudomonadati</taxon>
        <taxon>Bacteroidota</taxon>
        <taxon>Bacteroidia</taxon>
        <taxon>Marinilabiliales</taxon>
        <taxon>Prolixibacteraceae</taxon>
        <taxon>Halosquirtibacter</taxon>
    </lineage>
</organism>
<dbReference type="Proteomes" id="UP000826212">
    <property type="component" value="Chromosome"/>
</dbReference>
<reference evidence="1" key="1">
    <citation type="submission" date="2021-08" db="EMBL/GenBank/DDBJ databases">
        <title>Novel anaerobic bacterium isolated from sea squirt in East Sea, Republic of Korea.</title>
        <authorList>
            <person name="Nguyen T.H."/>
            <person name="Li Z."/>
            <person name="Lee Y.-J."/>
            <person name="Ko J."/>
            <person name="Kim S.-G."/>
        </authorList>
    </citation>
    <scope>NUCLEOTIDE SEQUENCE</scope>
    <source>
        <strain evidence="1">KCTC 25031</strain>
    </source>
</reference>
<accession>A0AC61NN62</accession>
<dbReference type="EMBL" id="CP081303">
    <property type="protein sequence ID" value="QZE13955.1"/>
    <property type="molecule type" value="Genomic_DNA"/>
</dbReference>
<evidence type="ECO:0000313" key="1">
    <source>
        <dbReference type="EMBL" id="QZE13955.1"/>
    </source>
</evidence>
<name>A0AC61NN62_9BACT</name>
<proteinExistence type="predicted"/>
<sequence length="325" mass="36283">MFEFNHIYFLYLLPLPILVWFLVPAKHLRKSALKVPFFEDLVIGGGVKSQKRVNIHKRSVIEWITLSICWVSVLLALAKPQVVGTPEKTVKHARNLLLAVDLSGSMATTDWKIENELYSRWSGVNKVLHQFIEKRRGDRVGVIFFGSQAYVQVPFTTDLDAVNSWIDQVDVGMAGGKTAMGNAIGMGIKLFKEDSSSIKTMILLTDGVDSGSEINPLQAARLAKEDSIVIHTVGVGKKGSGVYDLDEKSLKSISKASNGEYFKATSQEDLIKIYDTLDKMEPIEFEDKGYTPITPLYYYPLCIGLSFLLLLNLILAVVKKLKQRP</sequence>
<protein>
    <submittedName>
        <fullName evidence="1">VWA domain-containing protein</fullName>
    </submittedName>
</protein>